<evidence type="ECO:0000256" key="6">
    <source>
        <dbReference type="ARBA" id="ARBA00022968"/>
    </source>
</evidence>
<evidence type="ECO:0000256" key="8">
    <source>
        <dbReference type="ARBA" id="ARBA00023136"/>
    </source>
</evidence>
<proteinExistence type="predicted"/>
<evidence type="ECO:0000256" key="2">
    <source>
        <dbReference type="ARBA" id="ARBA00011738"/>
    </source>
</evidence>
<comment type="function">
    <text evidence="12">Functions as an endocytic receptor on a small subset of myeloid cells specialized for the uptake and processing of material from dead cells. Recognizes filamentous form of actin in association with particular actin-binding domains of cytoskeletal proteins, including spectrin, exposed when cell membranes are damaged, and mediate the cross-presentation of dead-cell associated antigens in a Syk-dependent manner.</text>
</comment>
<organism evidence="15 16">
    <name type="scientific">Microcebus murinus</name>
    <name type="common">Gray mouse lemur</name>
    <name type="synonym">Lemur murinus</name>
    <dbReference type="NCBI Taxonomy" id="30608"/>
    <lineage>
        <taxon>Eukaryota</taxon>
        <taxon>Metazoa</taxon>
        <taxon>Chordata</taxon>
        <taxon>Craniata</taxon>
        <taxon>Vertebrata</taxon>
        <taxon>Euteleostomi</taxon>
        <taxon>Mammalia</taxon>
        <taxon>Eutheria</taxon>
        <taxon>Euarchontoglires</taxon>
        <taxon>Primates</taxon>
        <taxon>Strepsirrhini</taxon>
        <taxon>Lemuriformes</taxon>
        <taxon>Cheirogaleidae</taxon>
        <taxon>Microcebus</taxon>
    </lineage>
</organism>
<dbReference type="Pfam" id="PF00059">
    <property type="entry name" value="Lectin_C"/>
    <property type="match status" value="1"/>
</dbReference>
<dbReference type="AlphaFoldDB" id="A0A8C5YD14"/>
<reference evidence="15" key="3">
    <citation type="submission" date="2025-09" db="UniProtKB">
        <authorList>
            <consortium name="Ensembl"/>
        </authorList>
    </citation>
    <scope>IDENTIFICATION</scope>
</reference>
<dbReference type="SUPFAM" id="SSF56436">
    <property type="entry name" value="C-type lectin-like"/>
    <property type="match status" value="1"/>
</dbReference>
<evidence type="ECO:0000256" key="1">
    <source>
        <dbReference type="ARBA" id="ARBA00004606"/>
    </source>
</evidence>
<protein>
    <recommendedName>
        <fullName evidence="13">C-type lectin domain family 9 member A</fullName>
    </recommendedName>
</protein>
<keyword evidence="5" id="KW-0430">Lectin</keyword>
<dbReference type="GO" id="GO:0001819">
    <property type="term" value="P:positive regulation of cytokine production"/>
    <property type="evidence" value="ECO:0007669"/>
    <property type="project" value="Ensembl"/>
</dbReference>
<keyword evidence="3" id="KW-0254">Endocytosis</keyword>
<evidence type="ECO:0000256" key="12">
    <source>
        <dbReference type="ARBA" id="ARBA00058175"/>
    </source>
</evidence>
<evidence type="ECO:0000313" key="15">
    <source>
        <dbReference type="Ensembl" id="ENSMICP00000048982.1"/>
    </source>
</evidence>
<dbReference type="GO" id="GO:0016020">
    <property type="term" value="C:membrane"/>
    <property type="evidence" value="ECO:0007669"/>
    <property type="project" value="UniProtKB-SubCell"/>
</dbReference>
<dbReference type="PROSITE" id="PS50041">
    <property type="entry name" value="C_TYPE_LECTIN_2"/>
    <property type="match status" value="1"/>
</dbReference>
<dbReference type="GO" id="GO:0030246">
    <property type="term" value="F:carbohydrate binding"/>
    <property type="evidence" value="ECO:0007669"/>
    <property type="project" value="UniProtKB-KW"/>
</dbReference>
<dbReference type="GO" id="GO:0009986">
    <property type="term" value="C:cell surface"/>
    <property type="evidence" value="ECO:0007669"/>
    <property type="project" value="Ensembl"/>
</dbReference>
<dbReference type="InterPro" id="IPR043315">
    <property type="entry name" value="CLEC9A"/>
</dbReference>
<keyword evidence="9" id="KW-1015">Disulfide bond</keyword>
<keyword evidence="6" id="KW-0735">Signal-anchor</keyword>
<evidence type="ECO:0000256" key="7">
    <source>
        <dbReference type="ARBA" id="ARBA00022989"/>
    </source>
</evidence>
<reference evidence="15" key="2">
    <citation type="submission" date="2025-08" db="UniProtKB">
        <authorList>
            <consortium name="Ensembl"/>
        </authorList>
    </citation>
    <scope>IDENTIFICATION</scope>
</reference>
<dbReference type="InterPro" id="IPR018378">
    <property type="entry name" value="C-type_lectin_CS"/>
</dbReference>
<evidence type="ECO:0000256" key="10">
    <source>
        <dbReference type="ARBA" id="ARBA00023170"/>
    </source>
</evidence>
<evidence type="ECO:0000259" key="14">
    <source>
        <dbReference type="PROSITE" id="PS50041"/>
    </source>
</evidence>
<dbReference type="InterPro" id="IPR001304">
    <property type="entry name" value="C-type_lectin-like"/>
</dbReference>
<keyword evidence="7" id="KW-1133">Transmembrane helix</keyword>
<gene>
    <name evidence="15" type="primary">CLEC9A</name>
</gene>
<dbReference type="Gene3D" id="3.10.100.10">
    <property type="entry name" value="Mannose-Binding Protein A, subunit A"/>
    <property type="match status" value="1"/>
</dbReference>
<dbReference type="Proteomes" id="UP000694394">
    <property type="component" value="Chromosome 7"/>
</dbReference>
<accession>A0A8C5YD14</accession>
<dbReference type="Ensembl" id="ENSMICT00000069532.1">
    <property type="protein sequence ID" value="ENSMICP00000048982.1"/>
    <property type="gene ID" value="ENSMICG00000046273.1"/>
</dbReference>
<evidence type="ECO:0000256" key="5">
    <source>
        <dbReference type="ARBA" id="ARBA00022734"/>
    </source>
</evidence>
<dbReference type="PROSITE" id="PS00615">
    <property type="entry name" value="C_TYPE_LECTIN_1"/>
    <property type="match status" value="1"/>
</dbReference>
<dbReference type="SMART" id="SM00034">
    <property type="entry name" value="CLECT"/>
    <property type="match status" value="1"/>
</dbReference>
<comment type="subunit">
    <text evidence="2">Homodimer.</text>
</comment>
<feature type="domain" description="C-type lectin" evidence="14">
    <location>
        <begin position="62"/>
        <end position="175"/>
    </location>
</feature>
<dbReference type="CDD" id="cd03593">
    <property type="entry name" value="CLECT_NK_receptors_like"/>
    <property type="match status" value="1"/>
</dbReference>
<keyword evidence="16" id="KW-1185">Reference proteome</keyword>
<evidence type="ECO:0000256" key="13">
    <source>
        <dbReference type="ARBA" id="ARBA00074639"/>
    </source>
</evidence>
<keyword evidence="11" id="KW-0325">Glycoprotein</keyword>
<comment type="subcellular location">
    <subcellularLocation>
        <location evidence="1">Membrane</location>
        <topology evidence="1">Single-pass type II membrane protein</topology>
    </subcellularLocation>
</comment>
<dbReference type="PANTHER" id="PTHR47727:SF1">
    <property type="entry name" value="C-TYPE LECTIN DOMAIN FAMILY 9 MEMBER A"/>
    <property type="match status" value="1"/>
</dbReference>
<evidence type="ECO:0000256" key="11">
    <source>
        <dbReference type="ARBA" id="ARBA00023180"/>
    </source>
</evidence>
<evidence type="ECO:0000256" key="4">
    <source>
        <dbReference type="ARBA" id="ARBA00022692"/>
    </source>
</evidence>
<evidence type="ECO:0000256" key="3">
    <source>
        <dbReference type="ARBA" id="ARBA00022583"/>
    </source>
</evidence>
<dbReference type="GO" id="GO:0006898">
    <property type="term" value="P:receptor-mediated endocytosis"/>
    <property type="evidence" value="ECO:0007669"/>
    <property type="project" value="Ensembl"/>
</dbReference>
<dbReference type="EMBL" id="ABDC03010352">
    <property type="status" value="NOT_ANNOTATED_CDS"/>
    <property type="molecule type" value="Genomic_DNA"/>
</dbReference>
<evidence type="ECO:0000313" key="16">
    <source>
        <dbReference type="Proteomes" id="UP000694394"/>
    </source>
</evidence>
<keyword evidence="8" id="KW-0472">Membrane</keyword>
<dbReference type="InterPro" id="IPR016187">
    <property type="entry name" value="CTDL_fold"/>
</dbReference>
<name>A0A8C5YD14_MICMU</name>
<dbReference type="InterPro" id="IPR033992">
    <property type="entry name" value="NKR-like_CTLD"/>
</dbReference>
<dbReference type="InterPro" id="IPR016186">
    <property type="entry name" value="C-type_lectin-like/link_sf"/>
</dbReference>
<dbReference type="FunFam" id="3.10.100.10:FF:000075">
    <property type="entry name" value="C-type lectin domain family 9 member A"/>
    <property type="match status" value="1"/>
</dbReference>
<sequence>FQVSTLAMKQQEKLMQQDRALLNFTQWKRNPVLQMNYCQTLMQNSFSSACNCSPCPDNWIHNGESCYYVFEQWQTWHTSKEKCSKAGSTLLQIGSKEEMDFITGGLKKIKGSHPYWVGLSQGGPSSPSLWQDGSAPSLDLLQRERFQSTDKVCGYLKDNSLLSANCSSWKYFICEKYALRSST</sequence>
<dbReference type="PANTHER" id="PTHR47727">
    <property type="entry name" value="C-TYPE LECTIN DOMAIN FAMILY 9 MEMBER A"/>
    <property type="match status" value="1"/>
</dbReference>
<keyword evidence="4" id="KW-0812">Transmembrane</keyword>
<dbReference type="GeneTree" id="ENSGT00940000161796"/>
<evidence type="ECO:0000256" key="9">
    <source>
        <dbReference type="ARBA" id="ARBA00023157"/>
    </source>
</evidence>
<keyword evidence="10" id="KW-0675">Receptor</keyword>
<reference evidence="15" key="1">
    <citation type="submission" date="2016-12" db="EMBL/GenBank/DDBJ databases">
        <title>Mouse lemur reference genome and diversity panel.</title>
        <authorList>
            <person name="Harris R."/>
            <person name="Larsen P."/>
            <person name="Liu Y."/>
            <person name="Hughes D.S."/>
            <person name="Murali S."/>
            <person name="Raveendran M."/>
            <person name="Korchina V."/>
            <person name="Wang M."/>
            <person name="Jhangiani S."/>
            <person name="Bandaranaike D."/>
            <person name="Bellair M."/>
            <person name="Blankenburg K."/>
            <person name="Chao H."/>
            <person name="Dahdouli M."/>
            <person name="Dinh H."/>
            <person name="Doddapaneni H."/>
            <person name="English A."/>
            <person name="Firestine M."/>
            <person name="Gnanaolivu R."/>
            <person name="Gross S."/>
            <person name="Hernandez B."/>
            <person name="Javaid M."/>
            <person name="Jayaseelan J."/>
            <person name="Jones J."/>
            <person name="Khan Z."/>
            <person name="Kovar C."/>
            <person name="Kurapati P."/>
            <person name="Le B."/>
            <person name="Lee S."/>
            <person name="Li M."/>
            <person name="Mathew T."/>
            <person name="Narasimhan A."/>
            <person name="Ngo D."/>
            <person name="Nguyen L."/>
            <person name="Okwuonu G."/>
            <person name="Ongeri F."/>
            <person name="Osuji N."/>
            <person name="Pu L.-L."/>
            <person name="Puazo M."/>
            <person name="Quiroz J."/>
            <person name="Raj R."/>
            <person name="Rajbhandari K."/>
            <person name="Reid J.G."/>
            <person name="Santibanez J."/>
            <person name="Sexton D."/>
            <person name="Skinner E."/>
            <person name="Vee V."/>
            <person name="Weissenberger G."/>
            <person name="Wu Y."/>
            <person name="Xin Y."/>
            <person name="Han Y."/>
            <person name="Campbell C."/>
            <person name="Brown A."/>
            <person name="Sullivan B."/>
            <person name="Shelton J."/>
            <person name="Brown S."/>
            <person name="Dudchenko O."/>
            <person name="Machol I."/>
            <person name="Durand N."/>
            <person name="Shamim M."/>
            <person name="Lieberman A."/>
            <person name="Muzny D.M."/>
            <person name="Richards S."/>
            <person name="Yoder A."/>
            <person name="Worley K.C."/>
            <person name="Rogers J."/>
            <person name="Gibbs R.A."/>
        </authorList>
    </citation>
    <scope>NUCLEOTIDE SEQUENCE [LARGE SCALE GENOMIC DNA]</scope>
</reference>